<dbReference type="AlphaFoldDB" id="A0A1Q8QZT8"/>
<reference evidence="1 2" key="1">
    <citation type="submission" date="2016-09" db="EMBL/GenBank/DDBJ databases">
        <title>Complete genome of Desulfosporosinus sp. OL.</title>
        <authorList>
            <person name="Mardanov A."/>
            <person name="Beletsky A."/>
            <person name="Panova A."/>
            <person name="Karnachuk O."/>
            <person name="Ravin N."/>
        </authorList>
    </citation>
    <scope>NUCLEOTIDE SEQUENCE [LARGE SCALE GENOMIC DNA]</scope>
    <source>
        <strain evidence="1 2">OL</strain>
    </source>
</reference>
<accession>A0A1Q8QZT8</accession>
<evidence type="ECO:0000313" key="2">
    <source>
        <dbReference type="Proteomes" id="UP000186102"/>
    </source>
</evidence>
<sequence>MGNYDEILQEFNRARINEEAVSIEKTLERNFRAFGLEKLSHGHFAARGPNTVTNYA</sequence>
<dbReference type="EMBL" id="MLBF01000006">
    <property type="protein sequence ID" value="OLN32882.1"/>
    <property type="molecule type" value="Genomic_DNA"/>
</dbReference>
<comment type="caution">
    <text evidence="1">The sequence shown here is derived from an EMBL/GenBank/DDBJ whole genome shotgun (WGS) entry which is preliminary data.</text>
</comment>
<name>A0A1Q8QZT8_9FIRM</name>
<proteinExistence type="predicted"/>
<dbReference type="Proteomes" id="UP000186102">
    <property type="component" value="Unassembled WGS sequence"/>
</dbReference>
<dbReference type="RefSeq" id="WP_170871454.1">
    <property type="nucleotide sequence ID" value="NZ_MLBF01000006.1"/>
</dbReference>
<gene>
    <name evidence="1" type="ORF">DSOL_1328</name>
</gene>
<dbReference type="STRING" id="1888891.DSOL_1328"/>
<organism evidence="1 2">
    <name type="scientific">Desulfosporosinus metallidurans</name>
    <dbReference type="NCBI Taxonomy" id="1888891"/>
    <lineage>
        <taxon>Bacteria</taxon>
        <taxon>Bacillati</taxon>
        <taxon>Bacillota</taxon>
        <taxon>Clostridia</taxon>
        <taxon>Eubacteriales</taxon>
        <taxon>Desulfitobacteriaceae</taxon>
        <taxon>Desulfosporosinus</taxon>
    </lineage>
</organism>
<evidence type="ECO:0000313" key="1">
    <source>
        <dbReference type="EMBL" id="OLN32882.1"/>
    </source>
</evidence>
<protein>
    <submittedName>
        <fullName evidence="1">Uncharacterized protein</fullName>
    </submittedName>
</protein>
<keyword evidence="2" id="KW-1185">Reference proteome</keyword>